<dbReference type="InterPro" id="IPR015797">
    <property type="entry name" value="NUDIX_hydrolase-like_dom_sf"/>
</dbReference>
<sequence>MKAQWITAPVPGDLPVRQVYGFLFDAEGRVLVQDDEGYHNLPGGKPEFGEDFQATLFRESVEESQVEIGNAVYLGYVRVEEPNLEPYVQVRMTARITRFLERAPDVSTGRLLRRLMTSVDHASDLLAWGDIGVAQTRAAAAVAPAELGITLAAPDAEAVYVD</sequence>
<keyword evidence="2" id="KW-0378">Hydrolase</keyword>
<dbReference type="GO" id="GO:0016787">
    <property type="term" value="F:hydrolase activity"/>
    <property type="evidence" value="ECO:0007669"/>
    <property type="project" value="UniProtKB-KW"/>
</dbReference>
<accession>A0ABX1C2G7</accession>
<gene>
    <name evidence="2" type="ORF">HCK00_11215</name>
</gene>
<name>A0ABX1C2G7_9ACTN</name>
<dbReference type="Proteomes" id="UP000695264">
    <property type="component" value="Unassembled WGS sequence"/>
</dbReference>
<protein>
    <submittedName>
        <fullName evidence="2">NUDIX hydrolase</fullName>
    </submittedName>
</protein>
<keyword evidence="3" id="KW-1185">Reference proteome</keyword>
<dbReference type="SUPFAM" id="SSF55811">
    <property type="entry name" value="Nudix"/>
    <property type="match status" value="1"/>
</dbReference>
<evidence type="ECO:0000313" key="3">
    <source>
        <dbReference type="Proteomes" id="UP000695264"/>
    </source>
</evidence>
<evidence type="ECO:0000259" key="1">
    <source>
        <dbReference type="Pfam" id="PF00293"/>
    </source>
</evidence>
<reference evidence="2 3" key="1">
    <citation type="submission" date="2020-03" db="EMBL/GenBank/DDBJ databases">
        <title>WGS of actinomycetes isolated from Thailand.</title>
        <authorList>
            <person name="Thawai C."/>
        </authorList>
    </citation>
    <scope>NUCLEOTIDE SEQUENCE [LARGE SCALE GENOMIC DNA]</scope>
    <source>
        <strain evidence="2 3">PLAI 1-29</strain>
    </source>
</reference>
<dbReference type="Gene3D" id="3.90.79.10">
    <property type="entry name" value="Nucleoside Triphosphate Pyrophosphohydrolase"/>
    <property type="match status" value="1"/>
</dbReference>
<proteinExistence type="predicted"/>
<dbReference type="RefSeq" id="WP_168101702.1">
    <property type="nucleotide sequence ID" value="NZ_JAATEN010000007.1"/>
</dbReference>
<comment type="caution">
    <text evidence="2">The sequence shown here is derived from an EMBL/GenBank/DDBJ whole genome shotgun (WGS) entry which is preliminary data.</text>
</comment>
<feature type="domain" description="Nudix hydrolase" evidence="1">
    <location>
        <begin position="17"/>
        <end position="89"/>
    </location>
</feature>
<dbReference type="EMBL" id="JAATEN010000007">
    <property type="protein sequence ID" value="NJQ01084.1"/>
    <property type="molecule type" value="Genomic_DNA"/>
</dbReference>
<organism evidence="2 3">
    <name type="scientific">Streptomyces zingiberis</name>
    <dbReference type="NCBI Taxonomy" id="2053010"/>
    <lineage>
        <taxon>Bacteria</taxon>
        <taxon>Bacillati</taxon>
        <taxon>Actinomycetota</taxon>
        <taxon>Actinomycetes</taxon>
        <taxon>Kitasatosporales</taxon>
        <taxon>Streptomycetaceae</taxon>
        <taxon>Streptomyces</taxon>
    </lineage>
</organism>
<dbReference type="InterPro" id="IPR000086">
    <property type="entry name" value="NUDIX_hydrolase_dom"/>
</dbReference>
<evidence type="ECO:0000313" key="2">
    <source>
        <dbReference type="EMBL" id="NJQ01084.1"/>
    </source>
</evidence>
<dbReference type="Pfam" id="PF00293">
    <property type="entry name" value="NUDIX"/>
    <property type="match status" value="1"/>
</dbReference>